<organism evidence="1 2">
    <name type="scientific">Fusarium torulosum</name>
    <dbReference type="NCBI Taxonomy" id="33205"/>
    <lineage>
        <taxon>Eukaryota</taxon>
        <taxon>Fungi</taxon>
        <taxon>Dikarya</taxon>
        <taxon>Ascomycota</taxon>
        <taxon>Pezizomycotina</taxon>
        <taxon>Sordariomycetes</taxon>
        <taxon>Hypocreomycetidae</taxon>
        <taxon>Hypocreales</taxon>
        <taxon>Nectriaceae</taxon>
        <taxon>Fusarium</taxon>
    </lineage>
</organism>
<evidence type="ECO:0000313" key="1">
    <source>
        <dbReference type="EMBL" id="SPJ75706.1"/>
    </source>
</evidence>
<protein>
    <submittedName>
        <fullName evidence="1">Uncharacterized protein</fullName>
    </submittedName>
</protein>
<dbReference type="AlphaFoldDB" id="A0AAE8SH96"/>
<sequence length="364" mass="41202">MKARAASRSALGLAVEAFALANAGHLLSSKGKLSQLARSRYGAALAVVRTAIMQDAFTADDFTLMAILTIDMFEVVFMVREEPLKLHCNAIEHLLTSKGTEQIVLSSSSAIYRMANHRLQVRQLGLGLDPLPVQLACMDMLDTSIPSQCLVGIQLRAQQTIALSRNLLSEEWFGTPPWDRISLLCSRIYHHLDELEEWNINRPVLWKPKRIELAEQEHVLRDLIANSLPFTPHVWIYEDPWVAHQMAFFYQGQIVLRTALLDILAVMKDYGDTYLDPAQVQHEIVTQEMAILGQSDILMESITPLLALIELDDAGAIHLTGNKISRCYARAICWTLQQGRRLPAEHRDFTRRAEDWMRSVSDIY</sequence>
<accession>A0AAE8SH96</accession>
<comment type="caution">
    <text evidence="1">The sequence shown here is derived from an EMBL/GenBank/DDBJ whole genome shotgun (WGS) entry which is preliminary data.</text>
</comment>
<evidence type="ECO:0000313" key="2">
    <source>
        <dbReference type="Proteomes" id="UP001187734"/>
    </source>
</evidence>
<gene>
    <name evidence="1" type="ORF">FTOL_05437</name>
</gene>
<dbReference type="InterPro" id="IPR053175">
    <property type="entry name" value="DHMBA_Reg_Transcription_Factor"/>
</dbReference>
<proteinExistence type="predicted"/>
<keyword evidence="2" id="KW-1185">Reference proteome</keyword>
<dbReference type="PANTHER" id="PTHR38791">
    <property type="entry name" value="ZN(II)2CYS6 TRANSCRIPTION FACTOR (EUROFUNG)-RELATED-RELATED"/>
    <property type="match status" value="1"/>
</dbReference>
<dbReference type="EMBL" id="ONZP01000172">
    <property type="protein sequence ID" value="SPJ75706.1"/>
    <property type="molecule type" value="Genomic_DNA"/>
</dbReference>
<name>A0AAE8SH96_9HYPO</name>
<reference evidence="1" key="1">
    <citation type="submission" date="2018-03" db="EMBL/GenBank/DDBJ databases">
        <authorList>
            <person name="Guldener U."/>
        </authorList>
    </citation>
    <scope>NUCLEOTIDE SEQUENCE</scope>
</reference>
<dbReference type="Proteomes" id="UP001187734">
    <property type="component" value="Unassembled WGS sequence"/>
</dbReference>